<feature type="compositionally biased region" description="Gly residues" evidence="1">
    <location>
        <begin position="16"/>
        <end position="26"/>
    </location>
</feature>
<gene>
    <name evidence="3" type="ORF">G5C51_14245</name>
</gene>
<evidence type="ECO:0000256" key="1">
    <source>
        <dbReference type="SAM" id="MobiDB-lite"/>
    </source>
</evidence>
<protein>
    <submittedName>
        <fullName evidence="3">Uncharacterized protein</fullName>
    </submittedName>
</protein>
<accession>A0A6G4TZ72</accession>
<evidence type="ECO:0000256" key="2">
    <source>
        <dbReference type="SAM" id="Phobius"/>
    </source>
</evidence>
<keyword evidence="2" id="KW-1133">Transmembrane helix</keyword>
<sequence length="284" mass="30204">MGYQQAPAPPGYVPQQGGGFPQQGGGFPPPPPPGGGRAPGRKARIWGVVLIVLGVFPILGALAVIAAAVNNAQRTETNPEFAAKAWHNLRSDKIFPAHLKDTSIIQANTGWTRQGILRKGFSCDENLGGPFKKQAESAGCKQVLAATYTDDTGKYAATVALVVTRSNKASQSLAAEFDEAVNARRTTDPVKPPIRPIAVPNTPAAQWRAFGGAVTAITTVDENAPYAVAVTAGHTDLKRKFGYLPGTWADQGPDEVRLFPKMADELASIFSRTFPRVMEGEETK</sequence>
<dbReference type="RefSeq" id="WP_165237105.1">
    <property type="nucleotide sequence ID" value="NZ_JAAKZV010000050.1"/>
</dbReference>
<evidence type="ECO:0000313" key="3">
    <source>
        <dbReference type="EMBL" id="NGN65052.1"/>
    </source>
</evidence>
<keyword evidence="2" id="KW-0812">Transmembrane</keyword>
<reference evidence="3 4" key="1">
    <citation type="submission" date="2020-02" db="EMBL/GenBank/DDBJ databases">
        <title>Whole-genome analyses of novel actinobacteria.</title>
        <authorList>
            <person name="Sahin N."/>
        </authorList>
    </citation>
    <scope>NUCLEOTIDE SEQUENCE [LARGE SCALE GENOMIC DNA]</scope>
    <source>
        <strain evidence="3 4">A7024</strain>
    </source>
</reference>
<keyword evidence="4" id="KW-1185">Reference proteome</keyword>
<dbReference type="Proteomes" id="UP000481583">
    <property type="component" value="Unassembled WGS sequence"/>
</dbReference>
<evidence type="ECO:0000313" key="4">
    <source>
        <dbReference type="Proteomes" id="UP000481583"/>
    </source>
</evidence>
<keyword evidence="2" id="KW-0472">Membrane</keyword>
<feature type="region of interest" description="Disordered" evidence="1">
    <location>
        <begin position="1"/>
        <end position="39"/>
    </location>
</feature>
<name>A0A6G4TZ72_9ACTN</name>
<proteinExistence type="predicted"/>
<dbReference type="EMBL" id="JAAKZV010000050">
    <property type="protein sequence ID" value="NGN65052.1"/>
    <property type="molecule type" value="Genomic_DNA"/>
</dbReference>
<comment type="caution">
    <text evidence="3">The sequence shown here is derived from an EMBL/GenBank/DDBJ whole genome shotgun (WGS) entry which is preliminary data.</text>
</comment>
<dbReference type="AlphaFoldDB" id="A0A6G4TZ72"/>
<feature type="transmembrane region" description="Helical" evidence="2">
    <location>
        <begin position="45"/>
        <end position="69"/>
    </location>
</feature>
<organism evidence="3 4">
    <name type="scientific">Streptomyces coryli</name>
    <dbReference type="NCBI Taxonomy" id="1128680"/>
    <lineage>
        <taxon>Bacteria</taxon>
        <taxon>Bacillati</taxon>
        <taxon>Actinomycetota</taxon>
        <taxon>Actinomycetes</taxon>
        <taxon>Kitasatosporales</taxon>
        <taxon>Streptomycetaceae</taxon>
        <taxon>Streptomyces</taxon>
    </lineage>
</organism>